<protein>
    <submittedName>
        <fullName evidence="2">Uncharacterized protein</fullName>
    </submittedName>
</protein>
<accession>A0A9C7C7G6</accession>
<sequence>MNRYSISDERCDYNDDDWQPPPMCCPDIIEDGEPPACLPNIVEDSETLSDDSVYSDARLYEAEEKVSDYNTSHRNLSLCLYYYCCIIIVICLPVSLPNPLLFFFSP</sequence>
<proteinExistence type="predicted"/>
<evidence type="ECO:0000313" key="2">
    <source>
        <dbReference type="EMBL" id="BDT61919.1"/>
    </source>
</evidence>
<keyword evidence="1" id="KW-0472">Membrane</keyword>
<keyword evidence="1" id="KW-1133">Transmembrane helix</keyword>
<reference evidence="2" key="1">
    <citation type="submission" date="2022-10" db="EMBL/GenBank/DDBJ databases">
        <title>Genome sequences of endogenous nimaviruses in decapod crustaceans.</title>
        <authorList>
            <person name="Kawato S."/>
            <person name="Nozaki R."/>
            <person name="Kondo H."/>
            <person name="Hirono I."/>
        </authorList>
    </citation>
    <scope>NUCLEOTIDE SEQUENCE</scope>
    <source>
        <strain evidence="2">Mikawa2016</strain>
    </source>
</reference>
<evidence type="ECO:0000256" key="1">
    <source>
        <dbReference type="SAM" id="Phobius"/>
    </source>
</evidence>
<dbReference type="EMBL" id="LC738870">
    <property type="protein sequence ID" value="BDT61919.1"/>
    <property type="molecule type" value="Genomic_DNA"/>
</dbReference>
<keyword evidence="1" id="KW-0812">Transmembrane</keyword>
<organism evidence="2">
    <name type="scientific">Penaeus monodon majanivirus A</name>
    <dbReference type="NCBI Taxonomy" id="2984271"/>
    <lineage>
        <taxon>Viruses</taxon>
        <taxon>Viruses incertae sedis</taxon>
        <taxon>Naldaviricetes</taxon>
        <taxon>Nimaviridae</taxon>
    </lineage>
</organism>
<feature type="transmembrane region" description="Helical" evidence="1">
    <location>
        <begin position="80"/>
        <end position="104"/>
    </location>
</feature>
<name>A0A9C7C7G6_9VIRU</name>